<dbReference type="EMBL" id="JAJSOF020000027">
    <property type="protein sequence ID" value="KAJ4433893.1"/>
    <property type="molecule type" value="Genomic_DNA"/>
</dbReference>
<reference evidence="4 5" key="1">
    <citation type="journal article" date="2022" name="Allergy">
        <title>Genome assembly and annotation of Periplaneta americana reveal a comprehensive cockroach allergen profile.</title>
        <authorList>
            <person name="Wang L."/>
            <person name="Xiong Q."/>
            <person name="Saelim N."/>
            <person name="Wang L."/>
            <person name="Nong W."/>
            <person name="Wan A.T."/>
            <person name="Shi M."/>
            <person name="Liu X."/>
            <person name="Cao Q."/>
            <person name="Hui J.H.L."/>
            <person name="Sookrung N."/>
            <person name="Leung T.F."/>
            <person name="Tungtrongchitr A."/>
            <person name="Tsui S.K.W."/>
        </authorList>
    </citation>
    <scope>NUCLEOTIDE SEQUENCE [LARGE SCALE GENOMIC DNA]</scope>
    <source>
        <strain evidence="4">PWHHKU_190912</strain>
    </source>
</reference>
<name>A0ABQ8SIM2_PERAM</name>
<feature type="signal peptide" evidence="2">
    <location>
        <begin position="1"/>
        <end position="28"/>
    </location>
</feature>
<sequence length="553" mass="64106">MGIQNGRPARPAAALECIIFVLRTLTACNRVTSAVWKTLKQEDALTPLLFYFALEYAIRKVQDNRQGLELNGLHQLLVYADDVNMLGENPQTIRENTEILLQASKAIGLEHVPKTSVRYEAWRTYSFSKTCIILCKSLQEEEEEEEEEEEKGEGNCLTMRRGPRMRDGSAAMSRRKPKLLAELILQTDCGQSLPSNSRPTSDDVIKHGAAENEVPVVDGMTSNELCKAAFFNRSPVRGPAPIPEILLPVYVDDILILYKGNKRQVQNLHQHIKKIHPKLHYTLEIENNKSINFLDITITKVDNKNTFKVYRKPTTHIHNTSNHPTQHRQAAFRTMVHRLLNIPMNQQDYNEELNTIKYISQENGYNPNIIDNIIRKTKHNHKKHKNTTQTQEQKKYITLTYENKNTHNIATSFKKLNYNIAYRTNNTLQKHLNTQTTQTNKYNHTDVYKLKCNTCNNFYIGQTGRSFQTRYKEHITAVTKLQNTSTYAEHITNANHTYRDINTDMEILHIQPKSQKLNTLEQYEIYRHTKTHPNEILNTQFSFRTHTLFDSTL</sequence>
<dbReference type="PANTHER" id="PTHR21301">
    <property type="entry name" value="REVERSE TRANSCRIPTASE"/>
    <property type="match status" value="1"/>
</dbReference>
<evidence type="ECO:0000313" key="5">
    <source>
        <dbReference type="Proteomes" id="UP001148838"/>
    </source>
</evidence>
<evidence type="ECO:0000313" key="4">
    <source>
        <dbReference type="EMBL" id="KAJ4433893.1"/>
    </source>
</evidence>
<evidence type="ECO:0000256" key="2">
    <source>
        <dbReference type="SAM" id="SignalP"/>
    </source>
</evidence>
<keyword evidence="2" id="KW-0732">Signal</keyword>
<dbReference type="Pfam" id="PF26215">
    <property type="entry name" value="HTH_animal"/>
    <property type="match status" value="1"/>
</dbReference>
<feature type="compositionally biased region" description="Acidic residues" evidence="1">
    <location>
        <begin position="142"/>
        <end position="151"/>
    </location>
</feature>
<feature type="chain" id="PRO_5046578838" description="Helix-turn-helix domain-containing protein" evidence="2">
    <location>
        <begin position="29"/>
        <end position="553"/>
    </location>
</feature>
<proteinExistence type="predicted"/>
<feature type="region of interest" description="Disordered" evidence="1">
    <location>
        <begin position="142"/>
        <end position="171"/>
    </location>
</feature>
<dbReference type="PANTHER" id="PTHR21301:SF10">
    <property type="entry name" value="REVERSE TRANSCRIPTASE DOMAIN-CONTAINING PROTEIN"/>
    <property type="match status" value="1"/>
</dbReference>
<dbReference type="InterPro" id="IPR058912">
    <property type="entry name" value="HTH_animal"/>
</dbReference>
<protein>
    <recommendedName>
        <fullName evidence="3">Helix-turn-helix domain-containing protein</fullName>
    </recommendedName>
</protein>
<comment type="caution">
    <text evidence="4">The sequence shown here is derived from an EMBL/GenBank/DDBJ whole genome shotgun (WGS) entry which is preliminary data.</text>
</comment>
<gene>
    <name evidence="4" type="ORF">ANN_16206</name>
</gene>
<keyword evidence="5" id="KW-1185">Reference proteome</keyword>
<organism evidence="4 5">
    <name type="scientific">Periplaneta americana</name>
    <name type="common">American cockroach</name>
    <name type="synonym">Blatta americana</name>
    <dbReference type="NCBI Taxonomy" id="6978"/>
    <lineage>
        <taxon>Eukaryota</taxon>
        <taxon>Metazoa</taxon>
        <taxon>Ecdysozoa</taxon>
        <taxon>Arthropoda</taxon>
        <taxon>Hexapoda</taxon>
        <taxon>Insecta</taxon>
        <taxon>Pterygota</taxon>
        <taxon>Neoptera</taxon>
        <taxon>Polyneoptera</taxon>
        <taxon>Dictyoptera</taxon>
        <taxon>Blattodea</taxon>
        <taxon>Blattoidea</taxon>
        <taxon>Blattidae</taxon>
        <taxon>Blattinae</taxon>
        <taxon>Periplaneta</taxon>
    </lineage>
</organism>
<feature type="domain" description="Helix-turn-helix" evidence="3">
    <location>
        <begin position="317"/>
        <end position="375"/>
    </location>
</feature>
<evidence type="ECO:0000256" key="1">
    <source>
        <dbReference type="SAM" id="MobiDB-lite"/>
    </source>
</evidence>
<dbReference type="Proteomes" id="UP001148838">
    <property type="component" value="Unassembled WGS sequence"/>
</dbReference>
<accession>A0ABQ8SIM2</accession>
<evidence type="ECO:0000259" key="3">
    <source>
        <dbReference type="Pfam" id="PF26215"/>
    </source>
</evidence>